<dbReference type="PROSITE" id="PS50203">
    <property type="entry name" value="CALPAIN_CAT"/>
    <property type="match status" value="1"/>
</dbReference>
<evidence type="ECO:0000256" key="5">
    <source>
        <dbReference type="PIRSR" id="PIRSR622684-1"/>
    </source>
</evidence>
<dbReference type="InterPro" id="IPR001300">
    <property type="entry name" value="Peptidase_C2_calpain_cat"/>
</dbReference>
<evidence type="ECO:0000256" key="7">
    <source>
        <dbReference type="SAM" id="Coils"/>
    </source>
</evidence>
<evidence type="ECO:0000256" key="1">
    <source>
        <dbReference type="ARBA" id="ARBA00007623"/>
    </source>
</evidence>
<dbReference type="InterPro" id="IPR022684">
    <property type="entry name" value="Calpain_cysteine_protease"/>
</dbReference>
<feature type="compositionally biased region" description="Basic and acidic residues" evidence="8">
    <location>
        <begin position="1774"/>
        <end position="1792"/>
    </location>
</feature>
<dbReference type="Pfam" id="PF00648">
    <property type="entry name" value="Peptidase_C2"/>
    <property type="match status" value="1"/>
</dbReference>
<name>A0AA36IYC9_9DINO</name>
<reference evidence="10" key="1">
    <citation type="submission" date="2023-08" db="EMBL/GenBank/DDBJ databases">
        <authorList>
            <person name="Chen Y."/>
            <person name="Shah S."/>
            <person name="Dougan E. K."/>
            <person name="Thang M."/>
            <person name="Chan C."/>
        </authorList>
    </citation>
    <scope>NUCLEOTIDE SEQUENCE</scope>
</reference>
<feature type="compositionally biased region" description="Basic and acidic residues" evidence="8">
    <location>
        <begin position="1449"/>
        <end position="1466"/>
    </location>
</feature>
<feature type="region of interest" description="Disordered" evidence="8">
    <location>
        <begin position="1738"/>
        <end position="1876"/>
    </location>
</feature>
<dbReference type="EMBL" id="CAUJNA010003068">
    <property type="protein sequence ID" value="CAJ1395145.1"/>
    <property type="molecule type" value="Genomic_DNA"/>
</dbReference>
<feature type="compositionally biased region" description="Basic and acidic residues" evidence="8">
    <location>
        <begin position="1646"/>
        <end position="1662"/>
    </location>
</feature>
<feature type="region of interest" description="Disordered" evidence="8">
    <location>
        <begin position="20"/>
        <end position="83"/>
    </location>
</feature>
<feature type="compositionally biased region" description="Low complexity" evidence="8">
    <location>
        <begin position="1545"/>
        <end position="1557"/>
    </location>
</feature>
<dbReference type="SMART" id="SM00230">
    <property type="entry name" value="CysPc"/>
    <property type="match status" value="1"/>
</dbReference>
<feature type="compositionally biased region" description="Low complexity" evidence="8">
    <location>
        <begin position="1417"/>
        <end position="1429"/>
    </location>
</feature>
<feature type="compositionally biased region" description="Acidic residues" evidence="8">
    <location>
        <begin position="45"/>
        <end position="66"/>
    </location>
</feature>
<evidence type="ECO:0000256" key="8">
    <source>
        <dbReference type="SAM" id="MobiDB-lite"/>
    </source>
</evidence>
<feature type="compositionally biased region" description="Basic and acidic residues" evidence="8">
    <location>
        <begin position="1305"/>
        <end position="1321"/>
    </location>
</feature>
<dbReference type="GO" id="GO:0006508">
    <property type="term" value="P:proteolysis"/>
    <property type="evidence" value="ECO:0007669"/>
    <property type="project" value="UniProtKB-KW"/>
</dbReference>
<dbReference type="GO" id="GO:0004198">
    <property type="term" value="F:calcium-dependent cysteine-type endopeptidase activity"/>
    <property type="evidence" value="ECO:0007669"/>
    <property type="project" value="InterPro"/>
</dbReference>
<sequence length="1946" mass="218674">MGACQLCGVSPSQIFGKAMSTRRNLRLGKGNVNTRKKFKRKTDSNDDDEEEDEEEGRPYYVDEDPQVEPTRGELEESCFTTDTATRSQIDRLPRENIHTDTKNEFDVKRDECVEAVREIMEGCDKSGKKFFDPTFYFDKQENLFPPGTPDDCTVGLPEKCVRLSELFGEDCEVFVEAKDGEDDDPVDASDIVQGSIGDCFLIGAISGIAAHGAKVSHFWDKQDNGEADDNEEVEHEAPIERLLVAYDVNAGVYGVMFFKMGQWEWVIIDDLIPVSPEDSTTPLFANCKVGDMELWPMVLEKAYAKLHCNWDAIDGGLSGQAVKDMTGGIMQNLDLSGNDKKYSWNAFLRQAQDSLTVMGCGCGEHVEEEEGEGQCGEARGVYGLIKGHAYTVLSAYSSEGGKVKLVKVRNPWGNEAEWEGDWSDKSEMWDKYPDIAKAVRFEAKDDGTFWISWKDFKYYLGCVEIVRFFPGSWRIMTHYGKASANERDNTFIVHVAQAEDPAAKAVFVLGQTDSRCAHCILDDPASEEAHSIQKSGGTWEGTVSERIGLEVAYLGKNQPPSKIQKLKKLKSVLPNGKASSEECDEVVWVDQRKLKVGYYMVSVTDMEEGIDYYLRVHFNPEGELSSWHLPKGQKSALGFSKFEVEEDEEEEEDEDPRFGVRNQVAYRYAEEFEKDGQMLRVYTDLLPAQAVYSSFVQFGLRRVLLLLVRTVQAVKMLPNHCKIQRWQLHLSQLPAFDVSTVLQAGEDWRQLQAAWPPDLRPGGRFNDLGQRAAEEASQLAKIFRQSLPKVGPLRVRLACLSHVQCSRLHWDDVPLRLISSAGVEQNASLRLKLEELDGIMGRLDARTAVKLEEDDIDPDAGIYESCVRSLPKFEPLTCAGCERAERAERGHLDFQPPELKPRGVLPAHIQEEVNWRRQHTEVLHEQISSLERQRALWEEKVRQLRGESCTSQPNKMAHLRPKSPKAQPEETRPPRQGHAFALLANEPDIASLLQNATARDVFAKLQNPQALRPIQLRQPGQVSTPELLQADVAQQRAEEARVEQQELAAAELLAKRQEMSEALQRELQDMRIMEAQRQRKREQMRAQLQEELEGQLSEERKAWLVQQTQQERERQKQSQKRRLVHQELLQVELERLKDKVALKRTFQAPSAEPDCTERLEELRQVRLETDQCSRVIASASSSPLPSPLPLQVPTSTLEHGLVPRAVEVDFGEPDIAAVLETKEVGAWNLSLDAWLLYYADLLNGKSRDKVADVEVLERTFHALSFGKDRLDSETCRRALSSSLAEVAKDMLSYWVMRVQSEVAGETEKEEMPTWHKEEKGRATPPQQQRTSFEAAQQSQQEASPEEAGKIGARKSAQPQQQTSSKHAQLVQQEAFSQEAGKRSNKANDSHNGKLANKQKASELTKSLYAKQADKEAQPVAQASAQQPPQTSLKDAEAPRQEAGKIGPSKADDSQTDKLATKQKASELTKSLYAKHADKEAQPAAHASAQQPPQTSLKDAEAPRQEAGKIKPSTADDSQNDKLATKQKASELTKSLYAKHADKEAQPAAHASAQPQQQTSWKDAHLARQQALPQDTGKIGENTQHSKAHKQEASELAKSLHANKEAQPAAHASAEPQQQTSSKDARLSQKEVSPQVAGKISAVATEKAGDSKRLDPQSGRKENEEEEEEQDHEVVTKQQWVDWFISAELDKQEQELLQDILRAYSQEQPLSPEELIAVIKKHGKKASDADKEKLKEWMEWVQDMYPQPQADSSKREASLDQQEASPQDAGKIRASKGDDSEKNKLAHKQEAAELAKSSYTKHADKEAQPAAHASAQPQQRTSSKDAHLARQQAVPQEKGNDRAVASENAGDSKRSDLQGGSQREEEAAEEEEEEVFTKQQWVDWFISAELDKQEQELLQDILRAYSQEQPLSPEELIAVIKKHGKKASDADKEKLKEWMEWVQEMDQ</sequence>
<keyword evidence="2 6" id="KW-0645">Protease</keyword>
<keyword evidence="7" id="KW-0175">Coiled coil</keyword>
<feature type="compositionally biased region" description="Low complexity" evidence="8">
    <location>
        <begin position="1481"/>
        <end position="1493"/>
    </location>
</feature>
<evidence type="ECO:0000259" key="9">
    <source>
        <dbReference type="PROSITE" id="PS50203"/>
    </source>
</evidence>
<feature type="domain" description="Calpain catalytic" evidence="9">
    <location>
        <begin position="129"/>
        <end position="469"/>
    </location>
</feature>
<proteinExistence type="inferred from homology"/>
<evidence type="ECO:0000256" key="4">
    <source>
        <dbReference type="ARBA" id="ARBA00022807"/>
    </source>
</evidence>
<dbReference type="Gene3D" id="3.90.70.10">
    <property type="entry name" value="Cysteine proteinases"/>
    <property type="match status" value="1"/>
</dbReference>
<accession>A0AA36IYC9</accession>
<feature type="compositionally biased region" description="Basic and acidic residues" evidence="8">
    <location>
        <begin position="1379"/>
        <end position="1391"/>
    </location>
</feature>
<evidence type="ECO:0000256" key="6">
    <source>
        <dbReference type="PROSITE-ProRule" id="PRU00239"/>
    </source>
</evidence>
<evidence type="ECO:0000313" key="11">
    <source>
        <dbReference type="Proteomes" id="UP001178507"/>
    </source>
</evidence>
<keyword evidence="3 6" id="KW-0378">Hydrolase</keyword>
<evidence type="ECO:0000313" key="10">
    <source>
        <dbReference type="EMBL" id="CAJ1395145.1"/>
    </source>
</evidence>
<feature type="coiled-coil region" evidence="7">
    <location>
        <begin position="1030"/>
        <end position="1092"/>
    </location>
</feature>
<feature type="compositionally biased region" description="Basic and acidic residues" evidence="8">
    <location>
        <begin position="1497"/>
        <end position="1508"/>
    </location>
</feature>
<keyword evidence="11" id="KW-1185">Reference proteome</keyword>
<dbReference type="PANTHER" id="PTHR10183:SF379">
    <property type="entry name" value="CALPAIN-5"/>
    <property type="match status" value="1"/>
</dbReference>
<comment type="caution">
    <text evidence="10">The sequence shown here is derived from an EMBL/GenBank/DDBJ whole genome shotgun (WGS) entry which is preliminary data.</text>
</comment>
<protein>
    <recommendedName>
        <fullName evidence="9">Calpain catalytic domain-containing protein</fullName>
    </recommendedName>
</protein>
<keyword evidence="4 6" id="KW-0788">Thiol protease</keyword>
<gene>
    <name evidence="10" type="ORF">EVOR1521_LOCUS19649</name>
</gene>
<evidence type="ECO:0000256" key="2">
    <source>
        <dbReference type="ARBA" id="ARBA00022670"/>
    </source>
</evidence>
<comment type="similarity">
    <text evidence="1">Belongs to the peptidase C2 family.</text>
</comment>
<dbReference type="Proteomes" id="UP001178507">
    <property type="component" value="Unassembled WGS sequence"/>
</dbReference>
<feature type="compositionally biased region" description="Low complexity" evidence="8">
    <location>
        <begin position="1333"/>
        <end position="1342"/>
    </location>
</feature>
<feature type="region of interest" description="Disordered" evidence="8">
    <location>
        <begin position="1302"/>
        <end position="1676"/>
    </location>
</feature>
<feature type="active site" evidence="5 6">
    <location>
        <position position="199"/>
    </location>
</feature>
<feature type="region of interest" description="Disordered" evidence="8">
    <location>
        <begin position="945"/>
        <end position="974"/>
    </location>
</feature>
<feature type="compositionally biased region" description="Polar residues" evidence="8">
    <location>
        <begin position="1356"/>
        <end position="1375"/>
    </location>
</feature>
<dbReference type="PANTHER" id="PTHR10183">
    <property type="entry name" value="CALPAIN"/>
    <property type="match status" value="1"/>
</dbReference>
<feature type="active site" evidence="5 6">
    <location>
        <position position="410"/>
    </location>
</feature>
<evidence type="ECO:0000256" key="3">
    <source>
        <dbReference type="ARBA" id="ARBA00022801"/>
    </source>
</evidence>
<feature type="compositionally biased region" description="Basic and acidic residues" evidence="8">
    <location>
        <begin position="1518"/>
        <end position="1530"/>
    </location>
</feature>
<dbReference type="SUPFAM" id="SSF54001">
    <property type="entry name" value="Cysteine proteinases"/>
    <property type="match status" value="1"/>
</dbReference>
<dbReference type="InterPro" id="IPR038765">
    <property type="entry name" value="Papain-like_cys_pep_sf"/>
</dbReference>
<organism evidence="10 11">
    <name type="scientific">Effrenium voratum</name>
    <dbReference type="NCBI Taxonomy" id="2562239"/>
    <lineage>
        <taxon>Eukaryota</taxon>
        <taxon>Sar</taxon>
        <taxon>Alveolata</taxon>
        <taxon>Dinophyceae</taxon>
        <taxon>Suessiales</taxon>
        <taxon>Symbiodiniaceae</taxon>
        <taxon>Effrenium</taxon>
    </lineage>
</organism>
<feature type="active site" evidence="5 6">
    <location>
        <position position="388"/>
    </location>
</feature>
<feature type="compositionally biased region" description="Low complexity" evidence="8">
    <location>
        <begin position="1807"/>
        <end position="1818"/>
    </location>
</feature>
<feature type="compositionally biased region" description="Basic and acidic residues" evidence="8">
    <location>
        <begin position="1433"/>
        <end position="1442"/>
    </location>
</feature>